<name>A0A931I3V8_9HYPH</name>
<comment type="cofactor">
    <cofactor evidence="1 7">
        <name>pyridoxal 5'-phosphate</name>
        <dbReference type="ChEBI" id="CHEBI:597326"/>
    </cofactor>
</comment>
<dbReference type="RefSeq" id="WP_197312840.1">
    <property type="nucleotide sequence ID" value="NZ_JADZLT010000056.1"/>
</dbReference>
<proteinExistence type="inferred from homology"/>
<dbReference type="SUPFAM" id="SSF53383">
    <property type="entry name" value="PLP-dependent transferases"/>
    <property type="match status" value="1"/>
</dbReference>
<dbReference type="Pfam" id="PF00155">
    <property type="entry name" value="Aminotran_1_2"/>
    <property type="match status" value="1"/>
</dbReference>
<keyword evidence="10" id="KW-1185">Reference proteome</keyword>
<evidence type="ECO:0000256" key="7">
    <source>
        <dbReference type="RuleBase" id="RU000481"/>
    </source>
</evidence>
<dbReference type="CDD" id="cd00609">
    <property type="entry name" value="AAT_like"/>
    <property type="match status" value="1"/>
</dbReference>
<dbReference type="InterPro" id="IPR004838">
    <property type="entry name" value="NHTrfase_class1_PyrdxlP-BS"/>
</dbReference>
<dbReference type="InterPro" id="IPR050596">
    <property type="entry name" value="AspAT/PAT-like"/>
</dbReference>
<dbReference type="PANTHER" id="PTHR46383:SF1">
    <property type="entry name" value="ASPARTATE AMINOTRANSFERASE"/>
    <property type="match status" value="1"/>
</dbReference>
<evidence type="ECO:0000313" key="10">
    <source>
        <dbReference type="Proteomes" id="UP000631694"/>
    </source>
</evidence>
<dbReference type="EMBL" id="JADZLT010000056">
    <property type="protein sequence ID" value="MBH0239762.1"/>
    <property type="molecule type" value="Genomic_DNA"/>
</dbReference>
<dbReference type="GO" id="GO:0006520">
    <property type="term" value="P:amino acid metabolic process"/>
    <property type="evidence" value="ECO:0007669"/>
    <property type="project" value="InterPro"/>
</dbReference>
<dbReference type="Gene3D" id="3.40.640.10">
    <property type="entry name" value="Type I PLP-dependent aspartate aminotransferase-like (Major domain)"/>
    <property type="match status" value="1"/>
</dbReference>
<feature type="domain" description="Aminotransferase class I/classII large" evidence="8">
    <location>
        <begin position="41"/>
        <end position="391"/>
    </location>
</feature>
<dbReference type="PANTHER" id="PTHR46383">
    <property type="entry name" value="ASPARTATE AMINOTRANSFERASE"/>
    <property type="match status" value="1"/>
</dbReference>
<gene>
    <name evidence="9" type="ORF">I5731_18225</name>
</gene>
<evidence type="ECO:0000313" key="9">
    <source>
        <dbReference type="EMBL" id="MBH0239762.1"/>
    </source>
</evidence>
<evidence type="ECO:0000256" key="6">
    <source>
        <dbReference type="ARBA" id="ARBA00049185"/>
    </source>
</evidence>
<dbReference type="InterPro" id="IPR015424">
    <property type="entry name" value="PyrdxlP-dep_Trfase"/>
</dbReference>
<dbReference type="Proteomes" id="UP000631694">
    <property type="component" value="Unassembled WGS sequence"/>
</dbReference>
<protein>
    <recommendedName>
        <fullName evidence="7">Aminotransferase</fullName>
        <ecNumber evidence="7">2.6.1.-</ecNumber>
    </recommendedName>
</protein>
<evidence type="ECO:0000256" key="1">
    <source>
        <dbReference type="ARBA" id="ARBA00001933"/>
    </source>
</evidence>
<dbReference type="PROSITE" id="PS00105">
    <property type="entry name" value="AA_TRANSFER_CLASS_1"/>
    <property type="match status" value="1"/>
</dbReference>
<dbReference type="GO" id="GO:0030170">
    <property type="term" value="F:pyridoxal phosphate binding"/>
    <property type="evidence" value="ECO:0007669"/>
    <property type="project" value="InterPro"/>
</dbReference>
<dbReference type="InterPro" id="IPR015421">
    <property type="entry name" value="PyrdxlP-dep_Trfase_major"/>
</dbReference>
<evidence type="ECO:0000256" key="4">
    <source>
        <dbReference type="ARBA" id="ARBA00022679"/>
    </source>
</evidence>
<dbReference type="NCBIfam" id="NF005732">
    <property type="entry name" value="PRK07550.1"/>
    <property type="match status" value="1"/>
</dbReference>
<accession>A0A931I3V8</accession>
<keyword evidence="3 7" id="KW-0032">Aminotransferase</keyword>
<keyword evidence="4 7" id="KW-0808">Transferase</keyword>
<keyword evidence="5" id="KW-0663">Pyridoxal phosphate</keyword>
<sequence>MTISVRTASHFVNPLVAGTDAPPIPAAQAWIAGYGGGQGPLINLSQAVPGDPPAPALLAALAKAAGEPGGATYGPIVGDPALRAALISEMATIYGGGAVAPNIADVAITAGCNQAFFATMIALARAGDEVLLPVPWYFNHKMTLDMLGIGAVPLPARLEHGFVPAPEGARALIGPRTRAIVLVTPNNPTGAIYPPATIRAFAELCAETGIALVLDETYRDFLGPDAGAPHDLFTAPVWRGTVVQLYSFSKAFAIPGHRLGAVVADARTIAEIAKVLDCIQICAPRAAQAGLAAAMPGLADWRAASRATIGRRRDAFVAAMQAAPDWTIGSLGAYFAFVRHPFDLPAEVVTERLAREAGLLCLPGSWFGPGQEQFVRIAVANVDEAALAEVPARLRVLG</sequence>
<evidence type="ECO:0000256" key="3">
    <source>
        <dbReference type="ARBA" id="ARBA00022576"/>
    </source>
</evidence>
<comment type="catalytic activity">
    <reaction evidence="6">
        <text>L-aspartate + 2-oxoglutarate = oxaloacetate + L-glutamate</text>
        <dbReference type="Rhea" id="RHEA:21824"/>
        <dbReference type="ChEBI" id="CHEBI:16452"/>
        <dbReference type="ChEBI" id="CHEBI:16810"/>
        <dbReference type="ChEBI" id="CHEBI:29985"/>
        <dbReference type="ChEBI" id="CHEBI:29991"/>
        <dbReference type="EC" id="2.6.1.1"/>
    </reaction>
</comment>
<organism evidence="9 10">
    <name type="scientific">Methylobrevis albus</name>
    <dbReference type="NCBI Taxonomy" id="2793297"/>
    <lineage>
        <taxon>Bacteria</taxon>
        <taxon>Pseudomonadati</taxon>
        <taxon>Pseudomonadota</taxon>
        <taxon>Alphaproteobacteria</taxon>
        <taxon>Hyphomicrobiales</taxon>
        <taxon>Pleomorphomonadaceae</taxon>
        <taxon>Methylobrevis</taxon>
    </lineage>
</organism>
<comment type="caution">
    <text evidence="9">The sequence shown here is derived from an EMBL/GenBank/DDBJ whole genome shotgun (WGS) entry which is preliminary data.</text>
</comment>
<evidence type="ECO:0000256" key="5">
    <source>
        <dbReference type="ARBA" id="ARBA00022898"/>
    </source>
</evidence>
<reference evidence="9" key="1">
    <citation type="submission" date="2020-12" db="EMBL/GenBank/DDBJ databases">
        <title>Methylobrevis albus sp. nov., isolated from fresh water lack sediment.</title>
        <authorList>
            <person name="Zou Q."/>
        </authorList>
    </citation>
    <scope>NUCLEOTIDE SEQUENCE</scope>
    <source>
        <strain evidence="9">L22</strain>
    </source>
</reference>
<dbReference type="AlphaFoldDB" id="A0A931I3V8"/>
<dbReference type="GO" id="GO:0004069">
    <property type="term" value="F:L-aspartate:2-oxoglutarate aminotransferase activity"/>
    <property type="evidence" value="ECO:0007669"/>
    <property type="project" value="UniProtKB-EC"/>
</dbReference>
<comment type="similarity">
    <text evidence="2 7">Belongs to the class-I pyridoxal-phosphate-dependent aminotransferase family.</text>
</comment>
<evidence type="ECO:0000256" key="2">
    <source>
        <dbReference type="ARBA" id="ARBA00007441"/>
    </source>
</evidence>
<dbReference type="InterPro" id="IPR004839">
    <property type="entry name" value="Aminotransferase_I/II_large"/>
</dbReference>
<evidence type="ECO:0000259" key="8">
    <source>
        <dbReference type="Pfam" id="PF00155"/>
    </source>
</evidence>
<dbReference type="EC" id="2.6.1.-" evidence="7"/>